<evidence type="ECO:0000259" key="7">
    <source>
        <dbReference type="SMART" id="SM00822"/>
    </source>
</evidence>
<dbReference type="Proteomes" id="UP000229307">
    <property type="component" value="Unassembled WGS sequence"/>
</dbReference>
<keyword evidence="6" id="KW-0276">Fatty acid metabolism</keyword>
<comment type="subunit">
    <text evidence="6">Homotetramer.</text>
</comment>
<keyword evidence="6" id="KW-0444">Lipid biosynthesis</keyword>
<dbReference type="PRINTS" id="PR00081">
    <property type="entry name" value="GDHRDH"/>
</dbReference>
<dbReference type="InterPro" id="IPR011284">
    <property type="entry name" value="3oxo_ACP_reduc"/>
</dbReference>
<dbReference type="InterPro" id="IPR057326">
    <property type="entry name" value="KR_dom"/>
</dbReference>
<dbReference type="SUPFAM" id="SSF51735">
    <property type="entry name" value="NAD(P)-binding Rossmann-fold domains"/>
    <property type="match status" value="1"/>
</dbReference>
<comment type="similarity">
    <text evidence="1 6">Belongs to the short-chain dehydrogenases/reductases (SDR) family.</text>
</comment>
<feature type="binding site" evidence="5">
    <location>
        <position position="90"/>
    </location>
    <ligand>
        <name>NADP(+)</name>
        <dbReference type="ChEBI" id="CHEBI:58349"/>
    </ligand>
</feature>
<dbReference type="InterPro" id="IPR002347">
    <property type="entry name" value="SDR_fam"/>
</dbReference>
<keyword evidence="2 5" id="KW-0521">NADP</keyword>
<evidence type="ECO:0000256" key="6">
    <source>
        <dbReference type="RuleBase" id="RU366074"/>
    </source>
</evidence>
<feature type="binding site" evidence="5">
    <location>
        <begin position="155"/>
        <end position="159"/>
    </location>
    <ligand>
        <name>NADP(+)</name>
        <dbReference type="ChEBI" id="CHEBI:58349"/>
    </ligand>
</feature>
<keyword evidence="6" id="KW-0275">Fatty acid biosynthesis</keyword>
<accession>A0A2M7SEU7</accession>
<dbReference type="AlphaFoldDB" id="A0A2M7SEU7"/>
<evidence type="ECO:0000256" key="3">
    <source>
        <dbReference type="ARBA" id="ARBA00023002"/>
    </source>
</evidence>
<organism evidence="8 9">
    <name type="scientific">Candidatus Desantisbacteria bacterium CG_4_10_14_0_8_um_filter_48_22</name>
    <dbReference type="NCBI Taxonomy" id="1974543"/>
    <lineage>
        <taxon>Bacteria</taxon>
        <taxon>Candidatus Desantisiibacteriota</taxon>
    </lineage>
</organism>
<comment type="catalytic activity">
    <reaction evidence="6">
        <text>a (3R)-hydroxyacyl-[ACP] + NADP(+) = a 3-oxoacyl-[ACP] + NADPH + H(+)</text>
        <dbReference type="Rhea" id="RHEA:17397"/>
        <dbReference type="Rhea" id="RHEA-COMP:9916"/>
        <dbReference type="Rhea" id="RHEA-COMP:9945"/>
        <dbReference type="ChEBI" id="CHEBI:15378"/>
        <dbReference type="ChEBI" id="CHEBI:57783"/>
        <dbReference type="ChEBI" id="CHEBI:58349"/>
        <dbReference type="ChEBI" id="CHEBI:78776"/>
        <dbReference type="ChEBI" id="CHEBI:78827"/>
        <dbReference type="EC" id="1.1.1.100"/>
    </reaction>
</comment>
<evidence type="ECO:0000256" key="1">
    <source>
        <dbReference type="ARBA" id="ARBA00006484"/>
    </source>
</evidence>
<dbReference type="SMART" id="SM00822">
    <property type="entry name" value="PKS_KR"/>
    <property type="match status" value="1"/>
</dbReference>
<dbReference type="InterPro" id="IPR036291">
    <property type="entry name" value="NAD(P)-bd_dom_sf"/>
</dbReference>
<dbReference type="Pfam" id="PF13561">
    <property type="entry name" value="adh_short_C2"/>
    <property type="match status" value="1"/>
</dbReference>
<name>A0A2M7SEU7_9BACT</name>
<protein>
    <recommendedName>
        <fullName evidence="6">3-oxoacyl-[acyl-carrier-protein] reductase</fullName>
        <ecNumber evidence="6">1.1.1.100</ecNumber>
    </recommendedName>
</protein>
<feature type="domain" description="Ketoreductase" evidence="7">
    <location>
        <begin position="6"/>
        <end position="181"/>
    </location>
</feature>
<comment type="function">
    <text evidence="6">Catalyzes the NADPH-dependent reduction of beta-ketoacyl-ACP substrates to beta-hydroxyacyl-ACP products, the first reductive step in the elongation cycle of fatty acid biosynthesis.</text>
</comment>
<dbReference type="PANTHER" id="PTHR42760:SF133">
    <property type="entry name" value="3-OXOACYL-[ACYL-CARRIER-PROTEIN] REDUCTASE"/>
    <property type="match status" value="1"/>
</dbReference>
<gene>
    <name evidence="8" type="ORF">COY52_01515</name>
</gene>
<keyword evidence="6" id="KW-0443">Lipid metabolism</keyword>
<dbReference type="NCBIfam" id="NF004198">
    <property type="entry name" value="PRK05653.1-3"/>
    <property type="match status" value="1"/>
</dbReference>
<dbReference type="FunFam" id="3.40.50.720:FF:000115">
    <property type="entry name" value="3-oxoacyl-[acyl-carrier-protein] reductase FabG"/>
    <property type="match status" value="1"/>
</dbReference>
<dbReference type="EC" id="1.1.1.100" evidence="6"/>
<dbReference type="NCBIfam" id="NF005559">
    <property type="entry name" value="PRK07231.1"/>
    <property type="match status" value="1"/>
</dbReference>
<dbReference type="PANTHER" id="PTHR42760">
    <property type="entry name" value="SHORT-CHAIN DEHYDROGENASES/REDUCTASES FAMILY MEMBER"/>
    <property type="match status" value="1"/>
</dbReference>
<reference evidence="9" key="1">
    <citation type="submission" date="2017-09" db="EMBL/GenBank/DDBJ databases">
        <title>Depth-based differentiation of microbial function through sediment-hosted aquifers and enrichment of novel symbionts in the deep terrestrial subsurface.</title>
        <authorList>
            <person name="Probst A.J."/>
            <person name="Ladd B."/>
            <person name="Jarett J.K."/>
            <person name="Geller-Mcgrath D.E."/>
            <person name="Sieber C.M.K."/>
            <person name="Emerson J.B."/>
            <person name="Anantharaman K."/>
            <person name="Thomas B.C."/>
            <person name="Malmstrom R."/>
            <person name="Stieglmeier M."/>
            <person name="Klingl A."/>
            <person name="Woyke T."/>
            <person name="Ryan C.M."/>
            <person name="Banfield J.F."/>
        </authorList>
    </citation>
    <scope>NUCLEOTIDE SEQUENCE [LARGE SCALE GENOMIC DNA]</scope>
</reference>
<dbReference type="UniPathway" id="UPA00094"/>
<dbReference type="PRINTS" id="PR00080">
    <property type="entry name" value="SDRFAMILY"/>
</dbReference>
<dbReference type="NCBIfam" id="TIGR01830">
    <property type="entry name" value="3oxo_ACP_reduc"/>
    <property type="match status" value="1"/>
</dbReference>
<dbReference type="EMBL" id="PFMR01000045">
    <property type="protein sequence ID" value="PIZ18052.1"/>
    <property type="molecule type" value="Genomic_DNA"/>
</dbReference>
<dbReference type="Gene3D" id="3.40.50.720">
    <property type="entry name" value="NAD(P)-binding Rossmann-like Domain"/>
    <property type="match status" value="1"/>
</dbReference>
<feature type="active site" description="Proton acceptor" evidence="4">
    <location>
        <position position="155"/>
    </location>
</feature>
<keyword evidence="3 6" id="KW-0560">Oxidoreductase</keyword>
<feature type="binding site" evidence="5">
    <location>
        <position position="188"/>
    </location>
    <ligand>
        <name>NADP(+)</name>
        <dbReference type="ChEBI" id="CHEBI:58349"/>
    </ligand>
</feature>
<evidence type="ECO:0000256" key="2">
    <source>
        <dbReference type="ARBA" id="ARBA00022857"/>
    </source>
</evidence>
<comment type="caution">
    <text evidence="8">The sequence shown here is derived from an EMBL/GenBank/DDBJ whole genome shotgun (WGS) entry which is preliminary data.</text>
</comment>
<feature type="binding site" evidence="5">
    <location>
        <begin position="12"/>
        <end position="15"/>
    </location>
    <ligand>
        <name>NADP(+)</name>
        <dbReference type="ChEBI" id="CHEBI:58349"/>
    </ligand>
</feature>
<dbReference type="CDD" id="cd05333">
    <property type="entry name" value="BKR_SDR_c"/>
    <property type="match status" value="1"/>
</dbReference>
<dbReference type="GO" id="GO:0006633">
    <property type="term" value="P:fatty acid biosynthetic process"/>
    <property type="evidence" value="ECO:0007669"/>
    <property type="project" value="UniProtKB-UniPathway"/>
</dbReference>
<dbReference type="NCBIfam" id="NF009466">
    <property type="entry name" value="PRK12826.1-2"/>
    <property type="match status" value="1"/>
</dbReference>
<proteinExistence type="inferred from homology"/>
<evidence type="ECO:0000256" key="5">
    <source>
        <dbReference type="PIRSR" id="PIRSR611284-2"/>
    </source>
</evidence>
<evidence type="ECO:0000313" key="9">
    <source>
        <dbReference type="Proteomes" id="UP000229307"/>
    </source>
</evidence>
<comment type="pathway">
    <text evidence="6">Lipid metabolism; fatty acid biosynthesis.</text>
</comment>
<evidence type="ECO:0000256" key="4">
    <source>
        <dbReference type="PIRSR" id="PIRSR611284-1"/>
    </source>
</evidence>
<dbReference type="GO" id="GO:0004316">
    <property type="term" value="F:3-oxoacyl-[acyl-carrier-protein] reductase (NADPH) activity"/>
    <property type="evidence" value="ECO:0007669"/>
    <property type="project" value="UniProtKB-UniRule"/>
</dbReference>
<dbReference type="GO" id="GO:0051287">
    <property type="term" value="F:NAD binding"/>
    <property type="evidence" value="ECO:0007669"/>
    <property type="project" value="UniProtKB-UniRule"/>
</dbReference>
<sequence>MKLENKVAIITGGARGIGRAIAEMLAGEGANPVVVDVDINEAENTAKELRSGTGRDSMAMQIDVSSAADAERMAKEVTDKYGRIDILVNNAGITRDALLVRMKEDAWDKVLAINLKGVFNCTQAAAKVMMKQHSGKIVNMASIIGIIGNVGQANYAASKGGVIALTKTSAKELSAWNINVNAIAPGFIDTKMTQALDEKQRQELLGLIPLKRLGMPQDVARLVLFLASGDSDYITGQVIRIDGGMAM</sequence>
<evidence type="ECO:0000313" key="8">
    <source>
        <dbReference type="EMBL" id="PIZ18052.1"/>
    </source>
</evidence>